<dbReference type="InterPro" id="IPR013022">
    <property type="entry name" value="Xyl_isomerase-like_TIM-brl"/>
</dbReference>
<name>A0A3A3GG26_PANTH</name>
<keyword evidence="2" id="KW-0413">Isomerase</keyword>
<dbReference type="InterPro" id="IPR050312">
    <property type="entry name" value="IolE/XylAMocC-like"/>
</dbReference>
<dbReference type="PANTHER" id="PTHR12110:SF41">
    <property type="entry name" value="INOSOSE DEHYDRATASE"/>
    <property type="match status" value="1"/>
</dbReference>
<reference evidence="2 3" key="1">
    <citation type="submission" date="2018-09" db="EMBL/GenBank/DDBJ databases">
        <title>Paenibacillus SK2017-BO5.</title>
        <authorList>
            <person name="Piskunova J.V."/>
            <person name="Dubiley S.A."/>
            <person name="Severinov K.V."/>
        </authorList>
    </citation>
    <scope>NUCLEOTIDE SEQUENCE [LARGE SCALE GENOMIC DNA]</scope>
    <source>
        <strain evidence="2 3">BO5</strain>
    </source>
</reference>
<dbReference type="GO" id="GO:0016853">
    <property type="term" value="F:isomerase activity"/>
    <property type="evidence" value="ECO:0007669"/>
    <property type="project" value="UniProtKB-KW"/>
</dbReference>
<dbReference type="Gene3D" id="3.20.20.150">
    <property type="entry name" value="Divalent-metal-dependent TIM barrel enzymes"/>
    <property type="match status" value="1"/>
</dbReference>
<dbReference type="RefSeq" id="WP_119796032.1">
    <property type="nucleotide sequence ID" value="NZ_QYZD01000034.1"/>
</dbReference>
<dbReference type="InterPro" id="IPR036237">
    <property type="entry name" value="Xyl_isomerase-like_sf"/>
</dbReference>
<evidence type="ECO:0000313" key="2">
    <source>
        <dbReference type="EMBL" id="RJG20554.1"/>
    </source>
</evidence>
<dbReference type="EMBL" id="QYZD01000034">
    <property type="protein sequence ID" value="RJG20554.1"/>
    <property type="molecule type" value="Genomic_DNA"/>
</dbReference>
<evidence type="ECO:0000259" key="1">
    <source>
        <dbReference type="Pfam" id="PF01261"/>
    </source>
</evidence>
<evidence type="ECO:0000313" key="3">
    <source>
        <dbReference type="Proteomes" id="UP000266177"/>
    </source>
</evidence>
<dbReference type="SUPFAM" id="SSF51658">
    <property type="entry name" value="Xylose isomerase-like"/>
    <property type="match status" value="1"/>
</dbReference>
<feature type="domain" description="Xylose isomerase-like TIM barrel" evidence="1">
    <location>
        <begin position="22"/>
        <end position="248"/>
    </location>
</feature>
<dbReference type="Pfam" id="PF01261">
    <property type="entry name" value="AP_endonuc_2"/>
    <property type="match status" value="1"/>
</dbReference>
<protein>
    <submittedName>
        <fullName evidence="2">Sugar phosphate isomerase/epimerase</fullName>
    </submittedName>
</protein>
<gene>
    <name evidence="2" type="ORF">DQX05_24805</name>
</gene>
<dbReference type="Proteomes" id="UP000266177">
    <property type="component" value="Unassembled WGS sequence"/>
</dbReference>
<organism evidence="2 3">
    <name type="scientific">Paenibacillus thiaminolyticus</name>
    <name type="common">Bacillus thiaminolyticus</name>
    <dbReference type="NCBI Taxonomy" id="49283"/>
    <lineage>
        <taxon>Bacteria</taxon>
        <taxon>Bacillati</taxon>
        <taxon>Bacillota</taxon>
        <taxon>Bacilli</taxon>
        <taxon>Bacillales</taxon>
        <taxon>Paenibacillaceae</taxon>
        <taxon>Paenibacillus</taxon>
    </lineage>
</organism>
<dbReference type="PANTHER" id="PTHR12110">
    <property type="entry name" value="HYDROXYPYRUVATE ISOMERASE"/>
    <property type="match status" value="1"/>
</dbReference>
<accession>A0A3A3GG26</accession>
<dbReference type="AlphaFoldDB" id="A0A3A3GG26"/>
<dbReference type="OrthoDB" id="9798407at2"/>
<comment type="caution">
    <text evidence="2">The sequence shown here is derived from an EMBL/GenBank/DDBJ whole genome shotgun (WGS) entry which is preliminary data.</text>
</comment>
<proteinExistence type="predicted"/>
<sequence length="252" mass="28454">MKIGVQLYTVRDETEKNFIGTLEKIAEMGYEGVEFAGYGGLKPQELADALKRLNLAAAGSHVSIEQLVDQLDEQIEMNTAIGNRYIACPWLPESRYNSLEALLHTAEQLANASDRLAEHGIKLGYHNHDFEFTRKLGDDTVFDTLFRLVPAGKLFTELDVCWVQYAGHDPLNVIANYKGRIPLVHYKDLRRDEQGRPLTVELGEGELDLVSIARASKEAGAEWLIVEQDECQRPSLESIRNSRQWIKANLDQ</sequence>